<dbReference type="Pfam" id="PF00975">
    <property type="entry name" value="Thioesterase"/>
    <property type="match status" value="1"/>
</dbReference>
<protein>
    <submittedName>
        <fullName evidence="3">Pyochelin biosynthetic protein</fullName>
    </submittedName>
</protein>
<dbReference type="Proteomes" id="UP000647017">
    <property type="component" value="Unassembled WGS sequence"/>
</dbReference>
<gene>
    <name evidence="3" type="primary">pchC_3</name>
    <name evidence="3" type="ORF">Van01_43040</name>
</gene>
<comment type="similarity">
    <text evidence="1">Belongs to the thioesterase family.</text>
</comment>
<dbReference type="InterPro" id="IPR029058">
    <property type="entry name" value="AB_hydrolase_fold"/>
</dbReference>
<dbReference type="Gene3D" id="3.40.50.1820">
    <property type="entry name" value="alpha/beta hydrolase"/>
    <property type="match status" value="1"/>
</dbReference>
<dbReference type="SUPFAM" id="SSF53474">
    <property type="entry name" value="alpha/beta-Hydrolases"/>
    <property type="match status" value="1"/>
</dbReference>
<dbReference type="PANTHER" id="PTHR11487">
    <property type="entry name" value="THIOESTERASE"/>
    <property type="match status" value="1"/>
</dbReference>
<dbReference type="InterPro" id="IPR012223">
    <property type="entry name" value="TEII"/>
</dbReference>
<evidence type="ECO:0000313" key="3">
    <source>
        <dbReference type="EMBL" id="GIJ11090.1"/>
    </source>
</evidence>
<dbReference type="EMBL" id="BOOZ01000026">
    <property type="protein sequence ID" value="GIJ11090.1"/>
    <property type="molecule type" value="Genomic_DNA"/>
</dbReference>
<name>A0ABQ4HZP6_9ACTN</name>
<organism evidence="3 4">
    <name type="scientific">Micromonospora andamanensis</name>
    <dbReference type="NCBI Taxonomy" id="1287068"/>
    <lineage>
        <taxon>Bacteria</taxon>
        <taxon>Bacillati</taxon>
        <taxon>Actinomycetota</taxon>
        <taxon>Actinomycetes</taxon>
        <taxon>Micromonosporales</taxon>
        <taxon>Micromonosporaceae</taxon>
        <taxon>Micromonospora</taxon>
    </lineage>
</organism>
<proteinExistence type="inferred from homology"/>
<reference evidence="3 4" key="1">
    <citation type="submission" date="2021-01" db="EMBL/GenBank/DDBJ databases">
        <title>Whole genome shotgun sequence of Verrucosispora andamanensis NBRC 109075.</title>
        <authorList>
            <person name="Komaki H."/>
            <person name="Tamura T."/>
        </authorList>
    </citation>
    <scope>NUCLEOTIDE SEQUENCE [LARGE SCALE GENOMIC DNA]</scope>
    <source>
        <strain evidence="3 4">NBRC 109075</strain>
    </source>
</reference>
<dbReference type="RefSeq" id="WP_204010519.1">
    <property type="nucleotide sequence ID" value="NZ_BOOZ01000026.1"/>
</dbReference>
<feature type="domain" description="Thioesterase" evidence="2">
    <location>
        <begin position="20"/>
        <end position="231"/>
    </location>
</feature>
<keyword evidence="4" id="KW-1185">Reference proteome</keyword>
<comment type="caution">
    <text evidence="3">The sequence shown here is derived from an EMBL/GenBank/DDBJ whole genome shotgun (WGS) entry which is preliminary data.</text>
</comment>
<evidence type="ECO:0000256" key="1">
    <source>
        <dbReference type="ARBA" id="ARBA00007169"/>
    </source>
</evidence>
<evidence type="ECO:0000259" key="2">
    <source>
        <dbReference type="Pfam" id="PF00975"/>
    </source>
</evidence>
<dbReference type="InterPro" id="IPR001031">
    <property type="entry name" value="Thioesterase"/>
</dbReference>
<evidence type="ECO:0000313" key="4">
    <source>
        <dbReference type="Proteomes" id="UP000647017"/>
    </source>
</evidence>
<dbReference type="PANTHER" id="PTHR11487:SF0">
    <property type="entry name" value="S-ACYL FATTY ACID SYNTHASE THIOESTERASE, MEDIUM CHAIN"/>
    <property type="match status" value="1"/>
</dbReference>
<sequence length="251" mass="27788">MSIAGSRFRTYRPRPSPALRLVCFPHAGGAASFYRGWAEHLPDDIELAIAMYPGRENRLPDPHPDTLEGLAADFAASMPQGVPLVLLGHSMGAAVALEVARRMSRPPARLIVSGHPAPHRQRPNDVHLRPDDGLLAELRTVGGTTAGLLDYPEIRKLVLPMIRADYRLIERYRCGPPVPLAIPITALIGRADPEVDENEARAWESWTLSGFELHTVDGGHFHLVEYQREFVEWLTTLLTNADPRVLPGRKA</sequence>
<accession>A0ABQ4HZP6</accession>